<organism evidence="5 6">
    <name type="scientific">Lactococcus protaetiae</name>
    <dbReference type="NCBI Taxonomy" id="2592653"/>
    <lineage>
        <taxon>Bacteria</taxon>
        <taxon>Bacillati</taxon>
        <taxon>Bacillota</taxon>
        <taxon>Bacilli</taxon>
        <taxon>Lactobacillales</taxon>
        <taxon>Streptococcaceae</taxon>
        <taxon>Lactococcus</taxon>
    </lineage>
</organism>
<dbReference type="OrthoDB" id="176168at2"/>
<dbReference type="PANTHER" id="PTHR43863:SF2">
    <property type="entry name" value="MALTASE-GLUCOAMYLASE"/>
    <property type="match status" value="1"/>
</dbReference>
<protein>
    <submittedName>
        <fullName evidence="5">Alpha-xylosidase</fullName>
    </submittedName>
</protein>
<name>A0A514Z8E2_9LACT</name>
<keyword evidence="2" id="KW-0326">Glycosidase</keyword>
<dbReference type="InterPro" id="IPR051816">
    <property type="entry name" value="Glycosyl_Hydrolase_31"/>
</dbReference>
<sequence length="736" mass="84432">MKNNKIIFEKARFTVLTEQLIRIEYSETGQFEEGQTQIVQNRDFPAVDFDMIEKENSLEILTSSVHLYYTGGEFSKSNLFADVKFNFSVYSNRWYFGEEIEDNLGGTTRTLDKVDGSCRLEDGIMSKNGYAVLTDSSLVLTENGDIAGHSVSSVDLYLFAYGRDYRKALRDYYLLTGPTPALPRFALGNWWSRYYEYSAGSYLALMDRFTAEKIPLSVAVIDMDWHRVSDVPAKYGSSWTGYSWNKKLFPEPEKFLNALHQRGVKVTLNDHPADGIRAFEDIYPVVAERMDLDKGLEEAAKFDFDNPEFRATYFEDVHGLLEKYGTDFWWLDWQQGAISSSGADPLWLLNHYQYADSLKKSGNGMLLSRYAGPGSHRYPIGFSGDTVISWASLDFQPYFTSTATNIGYTWWSHDIGGHMQGSKDAELTLRWIQYGVFSPINRLHSSKSEFTSKEPWHFDAVVAASMKNFLRLRHELIPYLYTANLRTAQEGRALIEPLYYEYPLDDAAYRHPNQYFFGDQLMVAPITKKMNIELQMSGVEVWLPKGIWYDFFTGQRYDGDVEIKVFREITEIPVFARAGAIIPMDKNPLKNEEVPSEIVWKIFPGADGQYVLLEDGRKTTASITDGILSVLTSSDLQDDSLSVRKHSIIYGGREVATNLMGDFELDLKTFSAEFDWGFKENLFRRLDIAEIDYVDKDEIFNRLSVLTEFDKRVAFIKSLKNVDLQDNLFELLYSGK</sequence>
<dbReference type="GO" id="GO:0004553">
    <property type="term" value="F:hydrolase activity, hydrolyzing O-glycosyl compounds"/>
    <property type="evidence" value="ECO:0007669"/>
    <property type="project" value="InterPro"/>
</dbReference>
<proteinExistence type="inferred from homology"/>
<accession>A0A514Z8E2</accession>
<feature type="domain" description="Glycosyl hydrolase family 31 C-terminal" evidence="4">
    <location>
        <begin position="492"/>
        <end position="582"/>
    </location>
</feature>
<comment type="similarity">
    <text evidence="1 2">Belongs to the glycosyl hydrolase 31 family.</text>
</comment>
<dbReference type="AlphaFoldDB" id="A0A514Z8E2"/>
<dbReference type="InterPro" id="IPR000322">
    <property type="entry name" value="Glyco_hydro_31_TIM"/>
</dbReference>
<dbReference type="GO" id="GO:0005975">
    <property type="term" value="P:carbohydrate metabolic process"/>
    <property type="evidence" value="ECO:0007669"/>
    <property type="project" value="InterPro"/>
</dbReference>
<dbReference type="KEGG" id="lack:FLP15_06445"/>
<dbReference type="Proteomes" id="UP000315128">
    <property type="component" value="Chromosome"/>
</dbReference>
<evidence type="ECO:0000259" key="3">
    <source>
        <dbReference type="Pfam" id="PF01055"/>
    </source>
</evidence>
<dbReference type="Pfam" id="PF01055">
    <property type="entry name" value="Glyco_hydro_31_2nd"/>
    <property type="match status" value="1"/>
</dbReference>
<reference evidence="5 6" key="1">
    <citation type="submission" date="2019-07" db="EMBL/GenBank/DDBJ databases">
        <title>Genome sequencing of KACC 19320.</title>
        <authorList>
            <person name="Heo J."/>
            <person name="Kim S.-J."/>
            <person name="Kim J.-S."/>
            <person name="Hong S.-B."/>
            <person name="Kwon S.-W."/>
        </authorList>
    </citation>
    <scope>NUCLEOTIDE SEQUENCE [LARGE SCALE GENOMIC DNA]</scope>
    <source>
        <strain evidence="5 6">KACC 19320</strain>
    </source>
</reference>
<dbReference type="EMBL" id="CP041356">
    <property type="protein sequence ID" value="QDK70855.1"/>
    <property type="molecule type" value="Genomic_DNA"/>
</dbReference>
<evidence type="ECO:0000313" key="6">
    <source>
        <dbReference type="Proteomes" id="UP000315128"/>
    </source>
</evidence>
<dbReference type="CDD" id="cd06595">
    <property type="entry name" value="GH31_u1"/>
    <property type="match status" value="1"/>
</dbReference>
<dbReference type="SUPFAM" id="SSF51011">
    <property type="entry name" value="Glycosyl hydrolase domain"/>
    <property type="match status" value="1"/>
</dbReference>
<evidence type="ECO:0000256" key="1">
    <source>
        <dbReference type="ARBA" id="ARBA00007806"/>
    </source>
</evidence>
<dbReference type="Gene3D" id="3.20.20.80">
    <property type="entry name" value="Glycosidases"/>
    <property type="match status" value="1"/>
</dbReference>
<dbReference type="InterPro" id="IPR017853">
    <property type="entry name" value="GH"/>
</dbReference>
<evidence type="ECO:0000259" key="4">
    <source>
        <dbReference type="Pfam" id="PF21365"/>
    </source>
</evidence>
<feature type="domain" description="Glycoside hydrolase family 31 TIM barrel" evidence="3">
    <location>
        <begin position="180"/>
        <end position="483"/>
    </location>
</feature>
<gene>
    <name evidence="5" type="ORF">FLP15_06445</name>
</gene>
<dbReference type="Pfam" id="PF21365">
    <property type="entry name" value="Glyco_hydro_31_3rd"/>
    <property type="match status" value="1"/>
</dbReference>
<evidence type="ECO:0000256" key="2">
    <source>
        <dbReference type="RuleBase" id="RU361185"/>
    </source>
</evidence>
<dbReference type="InterPro" id="IPR013780">
    <property type="entry name" value="Glyco_hydro_b"/>
</dbReference>
<keyword evidence="6" id="KW-1185">Reference proteome</keyword>
<evidence type="ECO:0000313" key="5">
    <source>
        <dbReference type="EMBL" id="QDK70855.1"/>
    </source>
</evidence>
<dbReference type="RefSeq" id="WP_142766432.1">
    <property type="nucleotide sequence ID" value="NZ_CP041356.1"/>
</dbReference>
<dbReference type="SUPFAM" id="SSF51445">
    <property type="entry name" value="(Trans)glycosidases"/>
    <property type="match status" value="1"/>
</dbReference>
<keyword evidence="2" id="KW-0378">Hydrolase</keyword>
<dbReference type="InterPro" id="IPR048395">
    <property type="entry name" value="Glyco_hydro_31_C"/>
</dbReference>
<dbReference type="Gene3D" id="2.60.40.1180">
    <property type="entry name" value="Golgi alpha-mannosidase II"/>
    <property type="match status" value="2"/>
</dbReference>
<dbReference type="PANTHER" id="PTHR43863">
    <property type="entry name" value="HYDROLASE, PUTATIVE (AFU_ORTHOLOGUE AFUA_1G03140)-RELATED"/>
    <property type="match status" value="1"/>
</dbReference>